<keyword evidence="1" id="KW-1133">Transmembrane helix</keyword>
<evidence type="ECO:0000256" key="1">
    <source>
        <dbReference type="SAM" id="Phobius"/>
    </source>
</evidence>
<dbReference type="PANTHER" id="PTHR48090:SF8">
    <property type="entry name" value="GLYCOSYLTRANSFERASE CSBB-RELATED"/>
    <property type="match status" value="1"/>
</dbReference>
<dbReference type="EMBL" id="CP012195">
    <property type="protein sequence ID" value="AKT90579.1"/>
    <property type="molecule type" value="Genomic_DNA"/>
</dbReference>
<keyword evidence="1" id="KW-0472">Membrane</keyword>
<proteinExistence type="predicted"/>
<dbReference type="InterPro" id="IPR001173">
    <property type="entry name" value="Glyco_trans_2-like"/>
</dbReference>
<dbReference type="SUPFAM" id="SSF53448">
    <property type="entry name" value="Nucleotide-diphospho-sugar transferases"/>
    <property type="match status" value="1"/>
</dbReference>
<dbReference type="Proteomes" id="UP000063971">
    <property type="component" value="Chromosome"/>
</dbReference>
<name>A0AAU8TZF2_9BACT</name>
<accession>A0AAU8TZF2</accession>
<dbReference type="InterPro" id="IPR029044">
    <property type="entry name" value="Nucleotide-diphossugar_trans"/>
</dbReference>
<organism evidence="3 4">
    <name type="scientific">Campylobacter ureolyticus RIGS 9880</name>
    <dbReference type="NCBI Taxonomy" id="1032069"/>
    <lineage>
        <taxon>Bacteria</taxon>
        <taxon>Pseudomonadati</taxon>
        <taxon>Campylobacterota</taxon>
        <taxon>Epsilonproteobacteria</taxon>
        <taxon>Campylobacterales</taxon>
        <taxon>Campylobacteraceae</taxon>
        <taxon>Campylobacter</taxon>
    </lineage>
</organism>
<keyword evidence="1" id="KW-0812">Transmembrane</keyword>
<dbReference type="Gene3D" id="3.90.550.10">
    <property type="entry name" value="Spore Coat Polysaccharide Biosynthesis Protein SpsA, Chain A"/>
    <property type="match status" value="1"/>
</dbReference>
<dbReference type="KEGG" id="cure:CUREO_0717"/>
<sequence length="309" mass="35609">MKNIKANPTLSLVIPAYNEEKSIPIFYDEVIKIINRIKENLDENLTYEMIFVDDGSKDNTVEVARELNKKDKNVKLVKFSRNFGKEAGILAGLKFSKGKAVILMDADLQDPPYLIEKMYEIWSKNQAKIIYAKRKDRTGESFMKSKFSEAFYKIANFLSDVKIESGVRDFRLMDRCVIDEIIKMDEYHRFSKMIFAWVGFKHVCLEYDYKPRVAGESAWSFWGLFKYAIEGIISFSTTPLKLAFIVGLIISLFSGFYGLYIIFDTLINGNDVKGYPSLVSIILFLGGVQLMFLGIFGQYLARVYEEVKK</sequence>
<dbReference type="InterPro" id="IPR050256">
    <property type="entry name" value="Glycosyltransferase_2"/>
</dbReference>
<protein>
    <submittedName>
        <fullName evidence="3">Glycosyltransferase, family 2</fullName>
    </submittedName>
</protein>
<feature type="domain" description="Glycosyltransferase 2-like" evidence="2">
    <location>
        <begin position="11"/>
        <end position="180"/>
    </location>
</feature>
<dbReference type="PANTHER" id="PTHR48090">
    <property type="entry name" value="UNDECAPRENYL-PHOSPHATE 4-DEOXY-4-FORMAMIDO-L-ARABINOSE TRANSFERASE-RELATED"/>
    <property type="match status" value="1"/>
</dbReference>
<dbReference type="RefSeq" id="WP_050334518.1">
    <property type="nucleotide sequence ID" value="NZ_CP012195.1"/>
</dbReference>
<feature type="transmembrane region" description="Helical" evidence="1">
    <location>
        <begin position="242"/>
        <end position="263"/>
    </location>
</feature>
<evidence type="ECO:0000259" key="2">
    <source>
        <dbReference type="Pfam" id="PF00535"/>
    </source>
</evidence>
<gene>
    <name evidence="3" type="ORF">CUREO_0717</name>
</gene>
<dbReference type="CDD" id="cd04187">
    <property type="entry name" value="DPM1_like_bac"/>
    <property type="match status" value="1"/>
</dbReference>
<feature type="transmembrane region" description="Helical" evidence="1">
    <location>
        <begin position="275"/>
        <end position="301"/>
    </location>
</feature>
<dbReference type="Pfam" id="PF00535">
    <property type="entry name" value="Glycos_transf_2"/>
    <property type="match status" value="1"/>
</dbReference>
<evidence type="ECO:0000313" key="3">
    <source>
        <dbReference type="EMBL" id="AKT90579.1"/>
    </source>
</evidence>
<reference evidence="3 4" key="1">
    <citation type="journal article" date="2015" name="Genome Announc.">
        <title>Complete Genome Sequence of the Campylobacter ureolyticus Clinical Isolate RIGS 9880.</title>
        <authorList>
            <person name="Miller W.G."/>
            <person name="Yee E."/>
            <person name="On S.L."/>
            <person name="Andersen L.P."/>
            <person name="Bono J.L."/>
        </authorList>
    </citation>
    <scope>NUCLEOTIDE SEQUENCE [LARGE SCALE GENOMIC DNA]</scope>
    <source>
        <strain evidence="3 4">RIGS 9880</strain>
    </source>
</reference>
<dbReference type="GO" id="GO:0005886">
    <property type="term" value="C:plasma membrane"/>
    <property type="evidence" value="ECO:0007669"/>
    <property type="project" value="TreeGrafter"/>
</dbReference>
<dbReference type="AlphaFoldDB" id="A0AAU8TZF2"/>
<evidence type="ECO:0000313" key="4">
    <source>
        <dbReference type="Proteomes" id="UP000063971"/>
    </source>
</evidence>